<evidence type="ECO:0000313" key="1">
    <source>
        <dbReference type="EMBL" id="QNV38774.1"/>
    </source>
</evidence>
<dbReference type="KEGG" id="rter:IDM49_00880"/>
<dbReference type="Proteomes" id="UP000516404">
    <property type="component" value="Chromosome"/>
</dbReference>
<accession>A0A7H2BGH8</accession>
<keyword evidence="2" id="KW-1185">Reference proteome</keyword>
<dbReference type="EMBL" id="CP061539">
    <property type="protein sequence ID" value="QNV38774.1"/>
    <property type="molecule type" value="Genomic_DNA"/>
</dbReference>
<dbReference type="AlphaFoldDB" id="A0A7H2BGH8"/>
<sequence length="96" mass="10861">MVDTARPERYAKQLASHFGAKLPSEDIEYGTRLTFNRDGIFTGYADVLVEPIDGVDHLKLAVYAADAEKREKLAAIVGGHLERFGERNQLEVHWEF</sequence>
<protein>
    <submittedName>
        <fullName evidence="1">DUF2218 domain-containing protein</fullName>
    </submittedName>
</protein>
<dbReference type="InterPro" id="IPR014543">
    <property type="entry name" value="UCP028291"/>
</dbReference>
<organism evidence="1 2">
    <name type="scientific">Rothia terrae</name>
    <dbReference type="NCBI Taxonomy" id="396015"/>
    <lineage>
        <taxon>Bacteria</taxon>
        <taxon>Bacillati</taxon>
        <taxon>Actinomycetota</taxon>
        <taxon>Actinomycetes</taxon>
        <taxon>Micrococcales</taxon>
        <taxon>Micrococcaceae</taxon>
        <taxon>Rothia</taxon>
    </lineage>
</organism>
<reference evidence="1 2" key="1">
    <citation type="submission" date="2020-09" db="EMBL/GenBank/DDBJ databases">
        <title>Investigation of environmental microbes.</title>
        <authorList>
            <person name="Ou Y."/>
            <person name="Kang Q."/>
        </authorList>
    </citation>
    <scope>NUCLEOTIDE SEQUENCE [LARGE SCALE GENOMIC DNA]</scope>
    <source>
        <strain evidence="1 2">KJZ-14</strain>
    </source>
</reference>
<evidence type="ECO:0000313" key="2">
    <source>
        <dbReference type="Proteomes" id="UP000516404"/>
    </source>
</evidence>
<dbReference type="Gene3D" id="3.30.310.50">
    <property type="entry name" value="Alpha-D-phosphohexomutase, C-terminal domain"/>
    <property type="match status" value="1"/>
</dbReference>
<dbReference type="Pfam" id="PF09981">
    <property type="entry name" value="DUF2218"/>
    <property type="match status" value="1"/>
</dbReference>
<name>A0A7H2BGH8_9MICC</name>
<proteinExistence type="predicted"/>
<gene>
    <name evidence="1" type="ORF">IDM49_00880</name>
</gene>